<feature type="compositionally biased region" description="Low complexity" evidence="1">
    <location>
        <begin position="137"/>
        <end position="177"/>
    </location>
</feature>
<feature type="compositionally biased region" description="Low complexity" evidence="1">
    <location>
        <begin position="540"/>
        <end position="554"/>
    </location>
</feature>
<keyword evidence="3" id="KW-1185">Reference proteome</keyword>
<feature type="compositionally biased region" description="Acidic residues" evidence="1">
    <location>
        <begin position="125"/>
        <end position="136"/>
    </location>
</feature>
<name>A0A8T4H210_9EURY</name>
<gene>
    <name evidence="2" type="ORF">J2753_001826</name>
</gene>
<evidence type="ECO:0000313" key="3">
    <source>
        <dbReference type="Proteomes" id="UP000823736"/>
    </source>
</evidence>
<feature type="region of interest" description="Disordered" evidence="1">
    <location>
        <begin position="312"/>
        <end position="494"/>
    </location>
</feature>
<sequence length="561" mass="58975">MNGTEQLSLKDMTFLRAIRDINGSPERYASTAQGETPATATAITAATSLSEQEVTYRLEHPRLGQSGLVTVYEAGTAGDDSASLTSAELTEAGVRAIAAADDRTDTDDGHSRRPDDDHEQIAEMQEWEPADIDDDGTSTTERTAAGAATAATQPGAEPPEASRKAAASRATAATESSPTDEPDGDRLAALESRIEALEAAQTGSEQETSEAAEPERVDDIASEVASLRESTDRLASRLDDALDELDAIKESEYGALAEKRERQFETAVKSMVAFHQLATEVLDVRVENYEPEAGRADPERVAVTRNRIGDALGVGKQRGGADITLERDETDWPDPEEAARGEQVFGEDETNELDPEPESAAPDTGVYPPIAGDDDDGPETAATEEASEADPESDAPDTGVYPPIGGNREEDEEAEPTEAETKEGGADSGVPDTGVYPPIGGDQDEEPEDDPEGSLPASIRPGNDDDGGISETAAEESHVVDPIRSTDHHRAGPRLDIDAELQGTVRTAITEVRAAADDPYPAGEAYARIIGEAPVGDGPAAASDRSATGAAADVALDDDDD</sequence>
<dbReference type="Proteomes" id="UP000823736">
    <property type="component" value="Unassembled WGS sequence"/>
</dbReference>
<evidence type="ECO:0000256" key="1">
    <source>
        <dbReference type="SAM" id="MobiDB-lite"/>
    </source>
</evidence>
<dbReference type="EMBL" id="JAGGLC010000003">
    <property type="protein sequence ID" value="MBP1987328.1"/>
    <property type="molecule type" value="Genomic_DNA"/>
</dbReference>
<accession>A0A8T4H210</accession>
<proteinExistence type="predicted"/>
<feature type="compositionally biased region" description="Acidic residues" evidence="1">
    <location>
        <begin position="442"/>
        <end position="452"/>
    </location>
</feature>
<organism evidence="2 3">
    <name type="scientific">Halolamina salifodinae</name>
    <dbReference type="NCBI Taxonomy" id="1202767"/>
    <lineage>
        <taxon>Archaea</taxon>
        <taxon>Methanobacteriati</taxon>
        <taxon>Methanobacteriota</taxon>
        <taxon>Stenosarchaea group</taxon>
        <taxon>Halobacteria</taxon>
        <taxon>Halobacteriales</taxon>
        <taxon>Haloferacaceae</taxon>
    </lineage>
</organism>
<dbReference type="AlphaFoldDB" id="A0A8T4H210"/>
<comment type="caution">
    <text evidence="2">The sequence shown here is derived from an EMBL/GenBank/DDBJ whole genome shotgun (WGS) entry which is preliminary data.</text>
</comment>
<feature type="compositionally biased region" description="Acidic residues" evidence="1">
    <location>
        <begin position="345"/>
        <end position="357"/>
    </location>
</feature>
<protein>
    <submittedName>
        <fullName evidence="2">Uncharacterized protein</fullName>
    </submittedName>
</protein>
<feature type="compositionally biased region" description="Basic and acidic residues" evidence="1">
    <location>
        <begin position="100"/>
        <end position="121"/>
    </location>
</feature>
<feature type="region of interest" description="Disordered" evidence="1">
    <location>
        <begin position="97"/>
        <end position="186"/>
    </location>
</feature>
<reference evidence="2" key="1">
    <citation type="submission" date="2021-03" db="EMBL/GenBank/DDBJ databases">
        <title>Genomic Encyclopedia of Type Strains, Phase IV (KMG-IV): sequencing the most valuable type-strain genomes for metagenomic binning, comparative biology and taxonomic classification.</title>
        <authorList>
            <person name="Goeker M."/>
        </authorList>
    </citation>
    <scope>NUCLEOTIDE SEQUENCE</scope>
    <source>
        <strain evidence="2">DSM 26232</strain>
    </source>
</reference>
<evidence type="ECO:0000313" key="2">
    <source>
        <dbReference type="EMBL" id="MBP1987328.1"/>
    </source>
</evidence>
<dbReference type="RefSeq" id="WP_209491584.1">
    <property type="nucleotide sequence ID" value="NZ_JAGGLC010000003.1"/>
</dbReference>
<feature type="compositionally biased region" description="Acidic residues" evidence="1">
    <location>
        <begin position="385"/>
        <end position="395"/>
    </location>
</feature>
<feature type="region of interest" description="Disordered" evidence="1">
    <location>
        <begin position="198"/>
        <end position="217"/>
    </location>
</feature>
<dbReference type="OrthoDB" id="385339at2157"/>
<feature type="region of interest" description="Disordered" evidence="1">
    <location>
        <begin position="535"/>
        <end position="561"/>
    </location>
</feature>
<feature type="compositionally biased region" description="Basic and acidic residues" evidence="1">
    <location>
        <begin position="475"/>
        <end position="494"/>
    </location>
</feature>
<feature type="compositionally biased region" description="Acidic residues" evidence="1">
    <location>
        <begin position="409"/>
        <end position="418"/>
    </location>
</feature>